<evidence type="ECO:0000256" key="1">
    <source>
        <dbReference type="SAM" id="MobiDB-lite"/>
    </source>
</evidence>
<accession>A0A318H8Q2</accession>
<keyword evidence="2" id="KW-0812">Transmembrane</keyword>
<dbReference type="EMBL" id="QJJU01000027">
    <property type="protein sequence ID" value="PXX01614.1"/>
    <property type="molecule type" value="Genomic_DNA"/>
</dbReference>
<reference evidence="4" key="1">
    <citation type="submission" date="2018-05" db="EMBL/GenBank/DDBJ databases">
        <authorList>
            <person name="Deangelis K."/>
            <person name="Huntemann M."/>
            <person name="Clum A."/>
            <person name="Pillay M."/>
            <person name="Palaniappan K."/>
            <person name="Varghese N."/>
            <person name="Mikhailova N."/>
            <person name="Stamatis D."/>
            <person name="Reddy T."/>
            <person name="Daum C."/>
            <person name="Shapiro N."/>
            <person name="Ivanova N."/>
            <person name="Kyrpides N."/>
            <person name="Woyke T."/>
        </authorList>
    </citation>
    <scope>NUCLEOTIDE SEQUENCE [LARGE SCALE GENOMIC DNA]</scope>
    <source>
        <strain evidence="4">GAS496</strain>
    </source>
</reference>
<feature type="transmembrane region" description="Helical" evidence="2">
    <location>
        <begin position="190"/>
        <end position="210"/>
    </location>
</feature>
<gene>
    <name evidence="3" type="ORF">C8E89_1278</name>
</gene>
<keyword evidence="4" id="KW-1185">Reference proteome</keyword>
<comment type="caution">
    <text evidence="3">The sequence shown here is derived from an EMBL/GenBank/DDBJ whole genome shotgun (WGS) entry which is preliminary data.</text>
</comment>
<evidence type="ECO:0000313" key="3">
    <source>
        <dbReference type="EMBL" id="PXX01614.1"/>
    </source>
</evidence>
<sequence>MAAHGFADKYGQWAVIAAASEGVGASLADQLASRGIDSVDVALVQNSGPSFVHGLAKVTGINGGFCYSPCRPSPAYVSTSVALRVRPAASAQIEQTGRVIVTLVEREHDFAKPWAKRRVRIYAWCFAVATIIAVGVIIGVGVGLLPMAPGTGVVACFLFITPVFVAFVTSWIDVPGENRTTLEKANEFQMIWFVVAAAASELWWELAWLIGDVLGWMHLTEKQPWGFIFWYYGVADVRYLNSDGSLWAMEAAVVGGATILLVAWWKLKAAGNDPAKRIRPLWWTFFSMSMMVTVFFIYYVAEARHGFPDFPRRGFWDISIVLIYENLPWVIAPLISLPFVAKQLGYLYGKIALTSASTRPTGQTAQPTTVVAHDTAHG</sequence>
<protein>
    <submittedName>
        <fullName evidence="3">Uncharacterized protein</fullName>
    </submittedName>
</protein>
<feature type="transmembrane region" description="Helical" evidence="2">
    <location>
        <begin position="246"/>
        <end position="265"/>
    </location>
</feature>
<evidence type="ECO:0000256" key="2">
    <source>
        <dbReference type="SAM" id="Phobius"/>
    </source>
</evidence>
<keyword evidence="2" id="KW-0472">Membrane</keyword>
<feature type="transmembrane region" description="Helical" evidence="2">
    <location>
        <begin position="321"/>
        <end position="341"/>
    </location>
</feature>
<organism evidence="3 4">
    <name type="scientific">Mycolicibacterium moriokaense</name>
    <dbReference type="NCBI Taxonomy" id="39691"/>
    <lineage>
        <taxon>Bacteria</taxon>
        <taxon>Bacillati</taxon>
        <taxon>Actinomycetota</taxon>
        <taxon>Actinomycetes</taxon>
        <taxon>Mycobacteriales</taxon>
        <taxon>Mycobacteriaceae</taxon>
        <taxon>Mycolicibacterium</taxon>
    </lineage>
</organism>
<feature type="compositionally biased region" description="Polar residues" evidence="1">
    <location>
        <begin position="358"/>
        <end position="369"/>
    </location>
</feature>
<evidence type="ECO:0000313" key="4">
    <source>
        <dbReference type="Proteomes" id="UP000247781"/>
    </source>
</evidence>
<dbReference type="AlphaFoldDB" id="A0A318H8Q2"/>
<feature type="transmembrane region" description="Helical" evidence="2">
    <location>
        <begin position="151"/>
        <end position="169"/>
    </location>
</feature>
<feature type="transmembrane region" description="Helical" evidence="2">
    <location>
        <begin position="121"/>
        <end position="145"/>
    </location>
</feature>
<dbReference type="Proteomes" id="UP000247781">
    <property type="component" value="Unassembled WGS sequence"/>
</dbReference>
<keyword evidence="2" id="KW-1133">Transmembrane helix</keyword>
<feature type="region of interest" description="Disordered" evidence="1">
    <location>
        <begin position="358"/>
        <end position="378"/>
    </location>
</feature>
<reference evidence="3 4" key="2">
    <citation type="submission" date="2018-06" db="EMBL/GenBank/DDBJ databases">
        <title>Sequencing of bacterial isolates from soil warming experiment in Harvard Forest, Massachusetts, USA.</title>
        <authorList>
            <person name="Deangelis K.PhD."/>
        </authorList>
    </citation>
    <scope>NUCLEOTIDE SEQUENCE [LARGE SCALE GENOMIC DNA]</scope>
    <source>
        <strain evidence="3 4">GAS496</strain>
    </source>
</reference>
<proteinExistence type="predicted"/>
<name>A0A318H8Q2_9MYCO</name>
<feature type="transmembrane region" description="Helical" evidence="2">
    <location>
        <begin position="281"/>
        <end position="301"/>
    </location>
</feature>